<protein>
    <submittedName>
        <fullName evidence="1">Uncharacterized protein</fullName>
    </submittedName>
</protein>
<proteinExistence type="predicted"/>
<evidence type="ECO:0000313" key="1">
    <source>
        <dbReference type="EMBL" id="KAH7970574.1"/>
    </source>
</evidence>
<gene>
    <name evidence="1" type="ORF">HPB49_010702</name>
</gene>
<keyword evidence="2" id="KW-1185">Reference proteome</keyword>
<comment type="caution">
    <text evidence="1">The sequence shown here is derived from an EMBL/GenBank/DDBJ whole genome shotgun (WGS) entry which is preliminary data.</text>
</comment>
<dbReference type="EMBL" id="CM023480">
    <property type="protein sequence ID" value="KAH7970574.1"/>
    <property type="molecule type" value="Genomic_DNA"/>
</dbReference>
<dbReference type="Proteomes" id="UP000821865">
    <property type="component" value="Chromosome 11"/>
</dbReference>
<sequence length="285" mass="32530">MPKRQKFAMCPLCWTTLHVAVQRIYSKSRAIKASGQRVRAVRATRKQAGIHRHIASSNIRVYECYRTHVTDYSQYSHLLRVTAWVYRFIDNTGLRRAPTSGPLTANEIERAEHYWIKQVQQVYFSDDIEALSASKPVPASSRLLLLRTFLDDNGLTRIGGRLQLLTGLRCQPSLLYLYYRSFFSLEELAGFAQQITETLFWKQHYAPPPPVDVALEPSCAWRKTNTETIPPYCPRPGTSVAGPDRELGSPGPISGNYLRWREPCATRKDYGEFPPPPTRSTPSDR</sequence>
<accession>A0ACB8DJ18</accession>
<organism evidence="1 2">
    <name type="scientific">Dermacentor silvarum</name>
    <name type="common">Tick</name>
    <dbReference type="NCBI Taxonomy" id="543639"/>
    <lineage>
        <taxon>Eukaryota</taxon>
        <taxon>Metazoa</taxon>
        <taxon>Ecdysozoa</taxon>
        <taxon>Arthropoda</taxon>
        <taxon>Chelicerata</taxon>
        <taxon>Arachnida</taxon>
        <taxon>Acari</taxon>
        <taxon>Parasitiformes</taxon>
        <taxon>Ixodida</taxon>
        <taxon>Ixodoidea</taxon>
        <taxon>Ixodidae</taxon>
        <taxon>Rhipicephalinae</taxon>
        <taxon>Dermacentor</taxon>
    </lineage>
</organism>
<reference evidence="1" key="1">
    <citation type="submission" date="2020-05" db="EMBL/GenBank/DDBJ databases">
        <title>Large-scale comparative analyses of tick genomes elucidate their genetic diversity and vector capacities.</title>
        <authorList>
            <person name="Jia N."/>
            <person name="Wang J."/>
            <person name="Shi W."/>
            <person name="Du L."/>
            <person name="Sun Y."/>
            <person name="Zhan W."/>
            <person name="Jiang J."/>
            <person name="Wang Q."/>
            <person name="Zhang B."/>
            <person name="Ji P."/>
            <person name="Sakyi L.B."/>
            <person name="Cui X."/>
            <person name="Yuan T."/>
            <person name="Jiang B."/>
            <person name="Yang W."/>
            <person name="Lam T.T.-Y."/>
            <person name="Chang Q."/>
            <person name="Ding S."/>
            <person name="Wang X."/>
            <person name="Zhu J."/>
            <person name="Ruan X."/>
            <person name="Zhao L."/>
            <person name="Wei J."/>
            <person name="Que T."/>
            <person name="Du C."/>
            <person name="Cheng J."/>
            <person name="Dai P."/>
            <person name="Han X."/>
            <person name="Huang E."/>
            <person name="Gao Y."/>
            <person name="Liu J."/>
            <person name="Shao H."/>
            <person name="Ye R."/>
            <person name="Li L."/>
            <person name="Wei W."/>
            <person name="Wang X."/>
            <person name="Wang C."/>
            <person name="Yang T."/>
            <person name="Huo Q."/>
            <person name="Li W."/>
            <person name="Guo W."/>
            <person name="Chen H."/>
            <person name="Zhou L."/>
            <person name="Ni X."/>
            <person name="Tian J."/>
            <person name="Zhou Y."/>
            <person name="Sheng Y."/>
            <person name="Liu T."/>
            <person name="Pan Y."/>
            <person name="Xia L."/>
            <person name="Li J."/>
            <person name="Zhao F."/>
            <person name="Cao W."/>
        </authorList>
    </citation>
    <scope>NUCLEOTIDE SEQUENCE</scope>
    <source>
        <strain evidence="1">Dsil-2018</strain>
    </source>
</reference>
<evidence type="ECO:0000313" key="2">
    <source>
        <dbReference type="Proteomes" id="UP000821865"/>
    </source>
</evidence>
<name>A0ACB8DJ18_DERSI</name>